<evidence type="ECO:0000313" key="1">
    <source>
        <dbReference type="EMBL" id="SMO99028.1"/>
    </source>
</evidence>
<evidence type="ECO:0000313" key="2">
    <source>
        <dbReference type="Proteomes" id="UP000320300"/>
    </source>
</evidence>
<dbReference type="AlphaFoldDB" id="A0A521FS54"/>
<accession>A0A521FS54</accession>
<name>A0A521FS54_9SPHI</name>
<gene>
    <name evidence="1" type="ORF">SAMN06265348_11938</name>
</gene>
<dbReference type="Proteomes" id="UP000320300">
    <property type="component" value="Unassembled WGS sequence"/>
</dbReference>
<dbReference type="EMBL" id="FXTN01000019">
    <property type="protein sequence ID" value="SMO99028.1"/>
    <property type="molecule type" value="Genomic_DNA"/>
</dbReference>
<organism evidence="1 2">
    <name type="scientific">Pedobacter westerhofensis</name>
    <dbReference type="NCBI Taxonomy" id="425512"/>
    <lineage>
        <taxon>Bacteria</taxon>
        <taxon>Pseudomonadati</taxon>
        <taxon>Bacteroidota</taxon>
        <taxon>Sphingobacteriia</taxon>
        <taxon>Sphingobacteriales</taxon>
        <taxon>Sphingobacteriaceae</taxon>
        <taxon>Pedobacter</taxon>
    </lineage>
</organism>
<keyword evidence="2" id="KW-1185">Reference proteome</keyword>
<protein>
    <submittedName>
        <fullName evidence="1">Uncharacterized protein</fullName>
    </submittedName>
</protein>
<dbReference type="RefSeq" id="WP_142531194.1">
    <property type="nucleotide sequence ID" value="NZ_CBCSJO010000017.1"/>
</dbReference>
<reference evidence="1 2" key="1">
    <citation type="submission" date="2017-05" db="EMBL/GenBank/DDBJ databases">
        <authorList>
            <person name="Varghese N."/>
            <person name="Submissions S."/>
        </authorList>
    </citation>
    <scope>NUCLEOTIDE SEQUENCE [LARGE SCALE GENOMIC DNA]</scope>
    <source>
        <strain evidence="1 2">DSM 19036</strain>
    </source>
</reference>
<proteinExistence type="predicted"/>
<sequence>MAVKEIIAMIVYIRCANYLFSVDGENLRYLPNKEAIARILRNKNRIIHNQPYSFYFTHDNPTLRRIFAVDGDTVLTTLNFKVRYSRAKWISLPNASNNKLS</sequence>
<dbReference type="OrthoDB" id="418728at2"/>